<evidence type="ECO:0008006" key="6">
    <source>
        <dbReference type="Google" id="ProtNLM"/>
    </source>
</evidence>
<dbReference type="AlphaFoldDB" id="A0AB34K2H7"/>
<dbReference type="InterPro" id="IPR023393">
    <property type="entry name" value="START-like_dom_sf"/>
</dbReference>
<keyword evidence="2" id="KW-0812">Transmembrane</keyword>
<accession>A0AB34K2H7</accession>
<feature type="transmembrane region" description="Helical" evidence="2">
    <location>
        <begin position="297"/>
        <end position="320"/>
    </location>
</feature>
<evidence type="ECO:0000256" key="2">
    <source>
        <dbReference type="SAM" id="Phobius"/>
    </source>
</evidence>
<proteinExistence type="predicted"/>
<feature type="compositionally biased region" description="Low complexity" evidence="1">
    <location>
        <begin position="35"/>
        <end position="51"/>
    </location>
</feature>
<name>A0AB34K2H7_PRYPA</name>
<dbReference type="EMBL" id="JBGBPQ010000002">
    <property type="protein sequence ID" value="KAL1528686.1"/>
    <property type="molecule type" value="Genomic_DNA"/>
</dbReference>
<keyword evidence="5" id="KW-1185">Reference proteome</keyword>
<dbReference type="SUPFAM" id="SSF55961">
    <property type="entry name" value="Bet v1-like"/>
    <property type="match status" value="1"/>
</dbReference>
<gene>
    <name evidence="3" type="ORF">AB1Y20_010014</name>
    <name evidence="4" type="ORF">AB1Y20_010022</name>
</gene>
<evidence type="ECO:0000313" key="5">
    <source>
        <dbReference type="Proteomes" id="UP001515480"/>
    </source>
</evidence>
<reference evidence="3 5" key="1">
    <citation type="journal article" date="2024" name="Science">
        <title>Giant polyketide synthase enzymes in the biosynthesis of giant marine polyether toxins.</title>
        <authorList>
            <person name="Fallon T.R."/>
            <person name="Shende V.V."/>
            <person name="Wierzbicki I.H."/>
            <person name="Pendleton A.L."/>
            <person name="Watervoot N.F."/>
            <person name="Auber R.P."/>
            <person name="Gonzalez D.J."/>
            <person name="Wisecaver J.H."/>
            <person name="Moore B.S."/>
        </authorList>
    </citation>
    <scope>NUCLEOTIDE SEQUENCE [LARGE SCALE GENOMIC DNA]</scope>
    <source>
        <strain evidence="3 5">12B1</strain>
    </source>
</reference>
<evidence type="ECO:0000256" key="1">
    <source>
        <dbReference type="SAM" id="MobiDB-lite"/>
    </source>
</evidence>
<dbReference type="Gene3D" id="3.30.530.20">
    <property type="match status" value="1"/>
</dbReference>
<sequence>MIPLAFLLLRYRDTSLRDATSPKLPPRHATRPAISLSPPSDLSPPRELSPLGNLSPPHDSFSPLHAALMLALAVACAASTDIVSNYETTVDRHISEIMPLFLSDELNFEWNSRMVSQRLIHTREYGQLVWQEYALPWPLANRDLLMQCDRKIDHRAQKVTSQCRSVEHPDAAVSDHVVRLVLKHTMWEVTPLPGDRTRLALRLELPASATAGMPKFVINYCQRQSLRDSVADLLAAVERLKLPTHRSFIPWGRTRAEADAARAAAYDDPSPAAAKWFFIYTIYTSVCSALFGSLSAFTIAALALACAFIQGGGIGLFWAFRRGLKSSSTGPRSSALKPQAT</sequence>
<evidence type="ECO:0000313" key="3">
    <source>
        <dbReference type="EMBL" id="KAL1528678.1"/>
    </source>
</evidence>
<comment type="caution">
    <text evidence="3">The sequence shown here is derived from an EMBL/GenBank/DDBJ whole genome shotgun (WGS) entry which is preliminary data.</text>
</comment>
<organism evidence="3 5">
    <name type="scientific">Prymnesium parvum</name>
    <name type="common">Toxic golden alga</name>
    <dbReference type="NCBI Taxonomy" id="97485"/>
    <lineage>
        <taxon>Eukaryota</taxon>
        <taxon>Haptista</taxon>
        <taxon>Haptophyta</taxon>
        <taxon>Prymnesiophyceae</taxon>
        <taxon>Prymnesiales</taxon>
        <taxon>Prymnesiaceae</taxon>
        <taxon>Prymnesium</taxon>
    </lineage>
</organism>
<keyword evidence="2" id="KW-1133">Transmembrane helix</keyword>
<protein>
    <recommendedName>
        <fullName evidence="6">START domain-containing protein</fullName>
    </recommendedName>
</protein>
<keyword evidence="2" id="KW-0472">Membrane</keyword>
<dbReference type="Proteomes" id="UP001515480">
    <property type="component" value="Unassembled WGS sequence"/>
</dbReference>
<dbReference type="EMBL" id="JBGBPQ010000002">
    <property type="protein sequence ID" value="KAL1528678.1"/>
    <property type="molecule type" value="Genomic_DNA"/>
</dbReference>
<feature type="region of interest" description="Disordered" evidence="1">
    <location>
        <begin position="19"/>
        <end position="54"/>
    </location>
</feature>
<evidence type="ECO:0000313" key="4">
    <source>
        <dbReference type="EMBL" id="KAL1528686.1"/>
    </source>
</evidence>